<proteinExistence type="predicted"/>
<dbReference type="AlphaFoldDB" id="A0A9J5YVX1"/>
<name>A0A9J5YVX1_SOLCO</name>
<gene>
    <name evidence="1" type="ORF">H5410_025444</name>
</gene>
<dbReference type="EMBL" id="JACXVP010000005">
    <property type="protein sequence ID" value="KAG5603952.1"/>
    <property type="molecule type" value="Genomic_DNA"/>
</dbReference>
<reference evidence="1 2" key="1">
    <citation type="submission" date="2020-09" db="EMBL/GenBank/DDBJ databases">
        <title>De no assembly of potato wild relative species, Solanum commersonii.</title>
        <authorList>
            <person name="Cho K."/>
        </authorList>
    </citation>
    <scope>NUCLEOTIDE SEQUENCE [LARGE SCALE GENOMIC DNA]</scope>
    <source>
        <strain evidence="1">LZ3.2</strain>
        <tissue evidence="1">Leaf</tissue>
    </source>
</reference>
<sequence length="179" mass="20438">MSFLDFFTDITTVTDFEGALLLIEISEAMDPSWVTKARGKVVILAEGEDHPPQKYQDHHTDPHPFPIIQRGGMSLKIIHYSLVRAYLSQKQSDTFIDCEKKKVDDIRSMKGEKKNPGRYSGDIYLADYTSGRVNTKLQAYFETILTNTELLNFKDFSGLGYIPMKESGRPDKIPTNFTY</sequence>
<protein>
    <submittedName>
        <fullName evidence="1">Uncharacterized protein</fullName>
    </submittedName>
</protein>
<evidence type="ECO:0000313" key="2">
    <source>
        <dbReference type="Proteomes" id="UP000824120"/>
    </source>
</evidence>
<comment type="caution">
    <text evidence="1">The sequence shown here is derived from an EMBL/GenBank/DDBJ whole genome shotgun (WGS) entry which is preliminary data.</text>
</comment>
<accession>A0A9J5YVX1</accession>
<keyword evidence="2" id="KW-1185">Reference proteome</keyword>
<dbReference type="Proteomes" id="UP000824120">
    <property type="component" value="Chromosome 5"/>
</dbReference>
<evidence type="ECO:0000313" key="1">
    <source>
        <dbReference type="EMBL" id="KAG5603952.1"/>
    </source>
</evidence>
<organism evidence="1 2">
    <name type="scientific">Solanum commersonii</name>
    <name type="common">Commerson's wild potato</name>
    <name type="synonym">Commerson's nightshade</name>
    <dbReference type="NCBI Taxonomy" id="4109"/>
    <lineage>
        <taxon>Eukaryota</taxon>
        <taxon>Viridiplantae</taxon>
        <taxon>Streptophyta</taxon>
        <taxon>Embryophyta</taxon>
        <taxon>Tracheophyta</taxon>
        <taxon>Spermatophyta</taxon>
        <taxon>Magnoliopsida</taxon>
        <taxon>eudicotyledons</taxon>
        <taxon>Gunneridae</taxon>
        <taxon>Pentapetalae</taxon>
        <taxon>asterids</taxon>
        <taxon>lamiids</taxon>
        <taxon>Solanales</taxon>
        <taxon>Solanaceae</taxon>
        <taxon>Solanoideae</taxon>
        <taxon>Solaneae</taxon>
        <taxon>Solanum</taxon>
    </lineage>
</organism>